<dbReference type="Gene3D" id="1.10.286.10">
    <property type="match status" value="1"/>
</dbReference>
<dbReference type="GO" id="GO:0046654">
    <property type="term" value="P:tetrahydrofolate biosynthetic process"/>
    <property type="evidence" value="ECO:0007669"/>
    <property type="project" value="InterPro"/>
</dbReference>
<dbReference type="GO" id="GO:0003934">
    <property type="term" value="F:GTP cyclohydrolase I activity"/>
    <property type="evidence" value="ECO:0007669"/>
    <property type="project" value="UniProtKB-EC"/>
</dbReference>
<dbReference type="PROSITE" id="PS00859">
    <property type="entry name" value="GTP_CYCLOHYDROL_1_1"/>
    <property type="match status" value="1"/>
</dbReference>
<sequence length="189" mass="21836">MTNHDILEKITRNLLKEIGENPDREGLLRTPSRVAKSWEFFSRGYRANVHDIVNGAIFEEDCSEMIVVRDIEFFSVCEHHLIPFFGRCNVGYIPNKKIIGLSKIPRIVDMFSQRLQVQERLTNQIAETIEEILDPVGVGIVMEGRHLCMQMRGVEKQNSFATTSAMLGQFRESVETRSEFLSIIRMKQF</sequence>
<dbReference type="NCBIfam" id="NF006825">
    <property type="entry name" value="PRK09347.1-2"/>
    <property type="match status" value="1"/>
</dbReference>
<dbReference type="InterPro" id="IPR020602">
    <property type="entry name" value="GTP_CycHdrlase_I_dom"/>
</dbReference>
<comment type="catalytic activity">
    <reaction evidence="1">
        <text>GTP + H2O = 7,8-dihydroneopterin 3'-triphosphate + formate + H(+)</text>
        <dbReference type="Rhea" id="RHEA:17473"/>
        <dbReference type="ChEBI" id="CHEBI:15377"/>
        <dbReference type="ChEBI" id="CHEBI:15378"/>
        <dbReference type="ChEBI" id="CHEBI:15740"/>
        <dbReference type="ChEBI" id="CHEBI:37565"/>
        <dbReference type="ChEBI" id="CHEBI:58462"/>
        <dbReference type="EC" id="3.5.4.16"/>
    </reaction>
</comment>
<evidence type="ECO:0000259" key="5">
    <source>
        <dbReference type="Pfam" id="PF01227"/>
    </source>
</evidence>
<evidence type="ECO:0000256" key="1">
    <source>
        <dbReference type="ARBA" id="ARBA00001052"/>
    </source>
</evidence>
<name>A0A381XSL6_9ZZZZ</name>
<dbReference type="EMBL" id="UINC01016247">
    <property type="protein sequence ID" value="SVA67796.1"/>
    <property type="molecule type" value="Genomic_DNA"/>
</dbReference>
<dbReference type="InterPro" id="IPR018234">
    <property type="entry name" value="GTP_CycHdrlase_I_CS"/>
</dbReference>
<dbReference type="InterPro" id="IPR001474">
    <property type="entry name" value="GTP_CycHdrlase_I"/>
</dbReference>
<organism evidence="6">
    <name type="scientific">marine metagenome</name>
    <dbReference type="NCBI Taxonomy" id="408172"/>
    <lineage>
        <taxon>unclassified sequences</taxon>
        <taxon>metagenomes</taxon>
        <taxon>ecological metagenomes</taxon>
    </lineage>
</organism>
<dbReference type="NCBIfam" id="NF006826">
    <property type="entry name" value="PRK09347.1-3"/>
    <property type="match status" value="1"/>
</dbReference>
<dbReference type="GO" id="GO:0008270">
    <property type="term" value="F:zinc ion binding"/>
    <property type="evidence" value="ECO:0007669"/>
    <property type="project" value="TreeGrafter"/>
</dbReference>
<proteinExistence type="inferred from homology"/>
<dbReference type="SUPFAM" id="SSF55620">
    <property type="entry name" value="Tetrahydrobiopterin biosynthesis enzymes-like"/>
    <property type="match status" value="1"/>
</dbReference>
<protein>
    <recommendedName>
        <fullName evidence="3">GTP cyclohydrolase I</fullName>
        <ecNumber evidence="3">3.5.4.16</ecNumber>
    </recommendedName>
</protein>
<reference evidence="6" key="1">
    <citation type="submission" date="2018-05" db="EMBL/GenBank/DDBJ databases">
        <authorList>
            <person name="Lanie J.A."/>
            <person name="Ng W.-L."/>
            <person name="Kazmierczak K.M."/>
            <person name="Andrzejewski T.M."/>
            <person name="Davidsen T.M."/>
            <person name="Wayne K.J."/>
            <person name="Tettelin H."/>
            <person name="Glass J.I."/>
            <person name="Rusch D."/>
            <person name="Podicherti R."/>
            <person name="Tsui H.-C.T."/>
            <person name="Winkler M.E."/>
        </authorList>
    </citation>
    <scope>NUCLEOTIDE SEQUENCE</scope>
</reference>
<dbReference type="InterPro" id="IPR043134">
    <property type="entry name" value="GTP-CH-I_N"/>
</dbReference>
<accession>A0A381XSL6</accession>
<dbReference type="NCBIfam" id="TIGR00063">
    <property type="entry name" value="folE"/>
    <property type="match status" value="1"/>
</dbReference>
<keyword evidence="4" id="KW-0378">Hydrolase</keyword>
<dbReference type="GO" id="GO:0006729">
    <property type="term" value="P:tetrahydrobiopterin biosynthetic process"/>
    <property type="evidence" value="ECO:0007669"/>
    <property type="project" value="TreeGrafter"/>
</dbReference>
<dbReference type="FunFam" id="3.30.1130.10:FF:000001">
    <property type="entry name" value="GTP cyclohydrolase 1"/>
    <property type="match status" value="1"/>
</dbReference>
<dbReference type="HAMAP" id="MF_00223">
    <property type="entry name" value="FolE"/>
    <property type="match status" value="1"/>
</dbReference>
<gene>
    <name evidence="6" type="ORF">METZ01_LOCUS120650</name>
</gene>
<evidence type="ECO:0000256" key="2">
    <source>
        <dbReference type="ARBA" id="ARBA00005080"/>
    </source>
</evidence>
<dbReference type="PANTHER" id="PTHR11109:SF7">
    <property type="entry name" value="GTP CYCLOHYDROLASE 1"/>
    <property type="match status" value="1"/>
</dbReference>
<evidence type="ECO:0000256" key="3">
    <source>
        <dbReference type="ARBA" id="ARBA00012715"/>
    </source>
</evidence>
<dbReference type="AlphaFoldDB" id="A0A381XSL6"/>
<feature type="domain" description="GTP cyclohydrolase I" evidence="5">
    <location>
        <begin position="8"/>
        <end position="184"/>
    </location>
</feature>
<comment type="pathway">
    <text evidence="2">Cofactor biosynthesis; 7,8-dihydroneopterin triphosphate biosynthesis; 7,8-dihydroneopterin triphosphate from GTP: step 1/1.</text>
</comment>
<evidence type="ECO:0000256" key="4">
    <source>
        <dbReference type="ARBA" id="ARBA00022801"/>
    </source>
</evidence>
<dbReference type="PROSITE" id="PS00860">
    <property type="entry name" value="GTP_CYCLOHYDROL_1_2"/>
    <property type="match status" value="1"/>
</dbReference>
<dbReference type="Gene3D" id="3.30.1130.10">
    <property type="match status" value="1"/>
</dbReference>
<evidence type="ECO:0000313" key="6">
    <source>
        <dbReference type="EMBL" id="SVA67796.1"/>
    </source>
</evidence>
<dbReference type="GO" id="GO:0005525">
    <property type="term" value="F:GTP binding"/>
    <property type="evidence" value="ECO:0007669"/>
    <property type="project" value="TreeGrafter"/>
</dbReference>
<dbReference type="EC" id="3.5.4.16" evidence="3"/>
<dbReference type="PANTHER" id="PTHR11109">
    <property type="entry name" value="GTP CYCLOHYDROLASE I"/>
    <property type="match status" value="1"/>
</dbReference>
<dbReference type="UniPathway" id="UPA00848">
    <property type="reaction ID" value="UER00151"/>
</dbReference>
<dbReference type="GO" id="GO:0005737">
    <property type="term" value="C:cytoplasm"/>
    <property type="evidence" value="ECO:0007669"/>
    <property type="project" value="TreeGrafter"/>
</dbReference>
<dbReference type="InterPro" id="IPR043133">
    <property type="entry name" value="GTP-CH-I_C/QueF"/>
</dbReference>
<dbReference type="Pfam" id="PF01227">
    <property type="entry name" value="GTP_cyclohydroI"/>
    <property type="match status" value="1"/>
</dbReference>